<protein>
    <submittedName>
        <fullName evidence="1">Uncharacterized protein</fullName>
    </submittedName>
</protein>
<dbReference type="STRING" id="1213857.A0A484FXK2"/>
<dbReference type="Proteomes" id="UP000014480">
    <property type="component" value="Unassembled WGS sequence"/>
</dbReference>
<reference evidence="2" key="2">
    <citation type="journal article" date="2019" name="Mol. Plant Microbe Interact.">
        <title>Genome sequence resources for four phytopathogenic fungi from the Colletotrichum orbiculare species complex.</title>
        <authorList>
            <person name="Gan P."/>
            <person name="Tsushima A."/>
            <person name="Narusaka M."/>
            <person name="Narusaka Y."/>
            <person name="Takano Y."/>
            <person name="Kubo Y."/>
            <person name="Shirasu K."/>
        </authorList>
    </citation>
    <scope>GENOME REANNOTATION</scope>
    <source>
        <strain evidence="2">104-T / ATCC 96160 / CBS 514.97 / LARS 414 / MAFF 240422</strain>
    </source>
</reference>
<proteinExistence type="predicted"/>
<accession>A0A484FXK2</accession>
<dbReference type="OrthoDB" id="5423360at2759"/>
<dbReference type="AlphaFoldDB" id="A0A484FXK2"/>
<comment type="caution">
    <text evidence="1">The sequence shown here is derived from an EMBL/GenBank/DDBJ whole genome shotgun (WGS) entry which is preliminary data.</text>
</comment>
<keyword evidence="2" id="KW-1185">Reference proteome</keyword>
<organism evidence="1 2">
    <name type="scientific">Colletotrichum orbiculare (strain 104-T / ATCC 96160 / CBS 514.97 / LARS 414 / MAFF 240422)</name>
    <name type="common">Cucumber anthracnose fungus</name>
    <name type="synonym">Colletotrichum lagenarium</name>
    <dbReference type="NCBI Taxonomy" id="1213857"/>
    <lineage>
        <taxon>Eukaryota</taxon>
        <taxon>Fungi</taxon>
        <taxon>Dikarya</taxon>
        <taxon>Ascomycota</taxon>
        <taxon>Pezizomycotina</taxon>
        <taxon>Sordariomycetes</taxon>
        <taxon>Hypocreomycetidae</taxon>
        <taxon>Glomerellales</taxon>
        <taxon>Glomerellaceae</taxon>
        <taxon>Colletotrichum</taxon>
        <taxon>Colletotrichum orbiculare species complex</taxon>
    </lineage>
</organism>
<evidence type="ECO:0000313" key="1">
    <source>
        <dbReference type="EMBL" id="TDZ22646.1"/>
    </source>
</evidence>
<reference evidence="2" key="1">
    <citation type="journal article" date="2013" name="New Phytol.">
        <title>Comparative genomic and transcriptomic analyses reveal the hemibiotrophic stage shift of Colletotrichum fungi.</title>
        <authorList>
            <person name="Gan P."/>
            <person name="Ikeda K."/>
            <person name="Irieda H."/>
            <person name="Narusaka M."/>
            <person name="O'Connell R.J."/>
            <person name="Narusaka Y."/>
            <person name="Takano Y."/>
            <person name="Kubo Y."/>
            <person name="Shirasu K."/>
        </authorList>
    </citation>
    <scope>NUCLEOTIDE SEQUENCE [LARGE SCALE GENOMIC DNA]</scope>
    <source>
        <strain evidence="2">104-T / ATCC 96160 / CBS 514.97 / LARS 414 / MAFF 240422</strain>
    </source>
</reference>
<gene>
    <name evidence="1" type="ORF">Cob_v004171</name>
</gene>
<dbReference type="EMBL" id="AMCV02000009">
    <property type="protein sequence ID" value="TDZ22646.1"/>
    <property type="molecule type" value="Genomic_DNA"/>
</dbReference>
<evidence type="ECO:0000313" key="2">
    <source>
        <dbReference type="Proteomes" id="UP000014480"/>
    </source>
</evidence>
<name>A0A484FXK2_COLOR</name>
<sequence>MRLKPLTRGDNHQSPAFCSCGNGAGVASYDWVYLDTASVTGGSIRLPVKANGLFSLQVTNASLPSPASFRSRSSPTSPASFHARTRFCGLPTATGSKVGSTVVTSHAATPRQSFGQPNRKWDGTSMPLFESFTAQLSAHLIVSLKTGVLVGELKTGRKEYVLGVQRVEKYPPRNRIYKHGQIVSNALLARGCGFQKCGDR</sequence>